<comment type="caution">
    <text evidence="6">The sequence shown here is derived from an EMBL/GenBank/DDBJ whole genome shotgun (WGS) entry which is preliminary data.</text>
</comment>
<comment type="cofactor">
    <cofactor evidence="3">
        <name>Mg(2+)</name>
        <dbReference type="ChEBI" id="CHEBI:18420"/>
    </cofactor>
    <text evidence="3">Binds 2 magnesium ions per monomer.</text>
</comment>
<feature type="domain" description="Glycosyl transferase family 3" evidence="4">
    <location>
        <begin position="68"/>
        <end position="319"/>
    </location>
</feature>
<reference evidence="6 7" key="1">
    <citation type="submission" date="2021-02" db="EMBL/GenBank/DDBJ databases">
        <title>Sulfurospirillum tamanensis sp. nov.</title>
        <authorList>
            <person name="Frolova A."/>
            <person name="Merkel A."/>
            <person name="Slobodkin A."/>
        </authorList>
    </citation>
    <scope>NUCLEOTIDE SEQUENCE [LARGE SCALE GENOMIC DNA]</scope>
    <source>
        <strain evidence="6 7">T05b</strain>
    </source>
</reference>
<feature type="binding site" evidence="3">
    <location>
        <position position="106"/>
    </location>
    <ligand>
        <name>anthranilate</name>
        <dbReference type="ChEBI" id="CHEBI:16567"/>
        <label>1</label>
    </ligand>
</feature>
<gene>
    <name evidence="3 6" type="primary">trpD</name>
    <name evidence="6" type="ORF">JWV37_11255</name>
</gene>
<dbReference type="InterPro" id="IPR017459">
    <property type="entry name" value="Glycosyl_Trfase_fam3_N_dom"/>
</dbReference>
<dbReference type="PANTHER" id="PTHR43285">
    <property type="entry name" value="ANTHRANILATE PHOSPHORIBOSYLTRANSFERASE"/>
    <property type="match status" value="1"/>
</dbReference>
<evidence type="ECO:0000259" key="4">
    <source>
        <dbReference type="Pfam" id="PF00591"/>
    </source>
</evidence>
<dbReference type="InterPro" id="IPR005940">
    <property type="entry name" value="Anthranilate_Pribosyl_Tfrase"/>
</dbReference>
<feature type="binding site" evidence="3">
    <location>
        <position position="87"/>
    </location>
    <ligand>
        <name>Mg(2+)</name>
        <dbReference type="ChEBI" id="CHEBI:18420"/>
        <label>1</label>
    </ligand>
</feature>
<dbReference type="SUPFAM" id="SSF52418">
    <property type="entry name" value="Nucleoside phosphorylase/phosphoribosyltransferase catalytic domain"/>
    <property type="match status" value="1"/>
</dbReference>
<keyword evidence="7" id="KW-1185">Reference proteome</keyword>
<dbReference type="Pfam" id="PF00591">
    <property type="entry name" value="Glycos_transf_3"/>
    <property type="match status" value="1"/>
</dbReference>
<dbReference type="Pfam" id="PF02885">
    <property type="entry name" value="Glycos_trans_3N"/>
    <property type="match status" value="1"/>
</dbReference>
<keyword evidence="3" id="KW-0479">Metal-binding</keyword>
<feature type="binding site" evidence="3">
    <location>
        <position position="220"/>
    </location>
    <ligand>
        <name>Mg(2+)</name>
        <dbReference type="ChEBI" id="CHEBI:18420"/>
        <label>2</label>
    </ligand>
</feature>
<dbReference type="InterPro" id="IPR036320">
    <property type="entry name" value="Glycosyl_Trfase_fam3_N_dom_sf"/>
</dbReference>
<protein>
    <recommendedName>
        <fullName evidence="3">Anthranilate phosphoribosyltransferase</fullName>
        <ecNumber evidence="3">2.4.2.18</ecNumber>
    </recommendedName>
</protein>
<reference evidence="6 7" key="3">
    <citation type="submission" date="2021-02" db="EMBL/GenBank/DDBJ databases">
        <authorList>
            <person name="Merkel A.Y."/>
        </authorList>
    </citation>
    <scope>NUCLEOTIDE SEQUENCE [LARGE SCALE GENOMIC DNA]</scope>
    <source>
        <strain evidence="6 7">T05b</strain>
    </source>
</reference>
<dbReference type="InterPro" id="IPR000312">
    <property type="entry name" value="Glycosyl_Trfase_fam3"/>
</dbReference>
<comment type="function">
    <text evidence="3">Catalyzes the transfer of the phosphoribosyl group of 5-phosphorylribose-1-pyrophosphate (PRPP) to anthranilate to yield N-(5'-phosphoribosyl)-anthranilate (PRA).</text>
</comment>
<evidence type="ECO:0000256" key="3">
    <source>
        <dbReference type="HAMAP-Rule" id="MF_00211"/>
    </source>
</evidence>
<keyword evidence="1 3" id="KW-0328">Glycosyltransferase</keyword>
<dbReference type="PANTHER" id="PTHR43285:SF2">
    <property type="entry name" value="ANTHRANILATE PHOSPHORIBOSYLTRANSFERASE"/>
    <property type="match status" value="1"/>
</dbReference>
<evidence type="ECO:0000313" key="6">
    <source>
        <dbReference type="EMBL" id="MBN2965359.1"/>
    </source>
</evidence>
<reference evidence="7" key="2">
    <citation type="submission" date="2021-02" db="EMBL/GenBank/DDBJ databases">
        <title>Sulfurospirillum tamanensis sp. nov.</title>
        <authorList>
            <person name="Merkel A.Y."/>
        </authorList>
    </citation>
    <scope>NUCLEOTIDE SEQUENCE [LARGE SCALE GENOMIC DNA]</scope>
    <source>
        <strain evidence="7">T05b</strain>
    </source>
</reference>
<feature type="binding site" evidence="3">
    <location>
        <begin position="103"/>
        <end position="111"/>
    </location>
    <ligand>
        <name>5-phospho-alpha-D-ribose 1-diphosphate</name>
        <dbReference type="ChEBI" id="CHEBI:58017"/>
    </ligand>
</feature>
<proteinExistence type="inferred from homology"/>
<keyword evidence="3" id="KW-0028">Amino-acid biosynthesis</keyword>
<keyword evidence="3" id="KW-0057">Aromatic amino acid biosynthesis</keyword>
<feature type="binding site" evidence="3">
    <location>
        <begin position="85"/>
        <end position="88"/>
    </location>
    <ligand>
        <name>5-phospho-alpha-D-ribose 1-diphosphate</name>
        <dbReference type="ChEBI" id="CHEBI:58017"/>
    </ligand>
</feature>
<dbReference type="Gene3D" id="3.40.1030.10">
    <property type="entry name" value="Nucleoside phosphorylase/phosphoribosyltransferase catalytic domain"/>
    <property type="match status" value="1"/>
</dbReference>
<dbReference type="Gene3D" id="1.20.970.10">
    <property type="entry name" value="Transferase, Pyrimidine Nucleoside Phosphorylase, Chain C"/>
    <property type="match status" value="1"/>
</dbReference>
<comment type="similarity">
    <text evidence="3">Belongs to the anthranilate phosphoribosyltransferase family.</text>
</comment>
<comment type="pathway">
    <text evidence="3">Amino-acid biosynthesis; L-tryptophan biosynthesis; L-tryptophan from chorismate: step 2/5.</text>
</comment>
<dbReference type="HAMAP" id="MF_00211">
    <property type="entry name" value="TrpD"/>
    <property type="match status" value="1"/>
</dbReference>
<name>A0ABS2WUM5_9BACT</name>
<feature type="binding site" evidence="3">
    <location>
        <position position="115"/>
    </location>
    <ligand>
        <name>5-phospho-alpha-D-ribose 1-diphosphate</name>
        <dbReference type="ChEBI" id="CHEBI:58017"/>
    </ligand>
</feature>
<dbReference type="EC" id="2.4.2.18" evidence="3"/>
<keyword evidence="3" id="KW-0460">Magnesium</keyword>
<sequence>MRKGARVNYQEARHWFDLLFQNRIDEDEARLVLIDMHNRGESEEELAAAASVMREHSIKVPLEKVLRDRVIDVVGTGGDKSGSFNISSTVALVLASLDCVVAKHGNRAITSNSGSADMLEALGINLNLDNTHQAVMLEECGFTFMFAINHHPAMRHIMPIRRSIDHGTIFNILGPLTNPAGATKYLLGVYPQSFLTPIAKALSLLKSPSSLVVSSRDGMDELSISGVSDGVRVLGGNIESLEIDPEALGLKRYPFEAIKGGDATQNAAITRAIFEGEEQGGKKEIILLNTAAALWVEGSARDLKEGVAMAKMAIESGRAKEKLAQIISVSNSL</sequence>
<feature type="binding site" evidence="3">
    <location>
        <position position="75"/>
    </location>
    <ligand>
        <name>anthranilate</name>
        <dbReference type="ChEBI" id="CHEBI:16567"/>
        <label>1</label>
    </ligand>
</feature>
<dbReference type="InterPro" id="IPR035902">
    <property type="entry name" value="Nuc_phospho_transferase"/>
</dbReference>
<accession>A0ABS2WUM5</accession>
<feature type="binding site" evidence="3">
    <location>
        <position position="161"/>
    </location>
    <ligand>
        <name>anthranilate</name>
        <dbReference type="ChEBI" id="CHEBI:16567"/>
        <label>2</label>
    </ligand>
</feature>
<comment type="caution">
    <text evidence="3">Lacks conserved residue(s) required for the propagation of feature annotation.</text>
</comment>
<comment type="catalytic activity">
    <reaction evidence="3">
        <text>N-(5-phospho-beta-D-ribosyl)anthranilate + diphosphate = 5-phospho-alpha-D-ribose 1-diphosphate + anthranilate</text>
        <dbReference type="Rhea" id="RHEA:11768"/>
        <dbReference type="ChEBI" id="CHEBI:16567"/>
        <dbReference type="ChEBI" id="CHEBI:18277"/>
        <dbReference type="ChEBI" id="CHEBI:33019"/>
        <dbReference type="ChEBI" id="CHEBI:58017"/>
        <dbReference type="EC" id="2.4.2.18"/>
    </reaction>
</comment>
<feature type="domain" description="Glycosyl transferase family 3 N-terminal" evidence="5">
    <location>
        <begin position="2"/>
        <end position="57"/>
    </location>
</feature>
<evidence type="ECO:0000313" key="7">
    <source>
        <dbReference type="Proteomes" id="UP000703590"/>
    </source>
</evidence>
<dbReference type="Proteomes" id="UP000703590">
    <property type="component" value="Unassembled WGS sequence"/>
</dbReference>
<keyword evidence="3" id="KW-0822">Tryptophan biosynthesis</keyword>
<dbReference type="GO" id="GO:0004048">
    <property type="term" value="F:anthranilate phosphoribosyltransferase activity"/>
    <property type="evidence" value="ECO:0007669"/>
    <property type="project" value="UniProtKB-EC"/>
</dbReference>
<dbReference type="NCBIfam" id="TIGR01245">
    <property type="entry name" value="trpD"/>
    <property type="match status" value="1"/>
</dbReference>
<feature type="binding site" evidence="3">
    <location>
        <position position="221"/>
    </location>
    <ligand>
        <name>Mg(2+)</name>
        <dbReference type="ChEBI" id="CHEBI:18420"/>
        <label>1</label>
    </ligand>
</feature>
<evidence type="ECO:0000256" key="2">
    <source>
        <dbReference type="ARBA" id="ARBA00022679"/>
    </source>
</evidence>
<organism evidence="6 7">
    <name type="scientific">Sulfurospirillum tamanense</name>
    <dbReference type="NCBI Taxonomy" id="2813362"/>
    <lineage>
        <taxon>Bacteria</taxon>
        <taxon>Pseudomonadati</taxon>
        <taxon>Campylobacterota</taxon>
        <taxon>Epsilonproteobacteria</taxon>
        <taxon>Campylobacterales</taxon>
        <taxon>Sulfurospirillaceae</taxon>
        <taxon>Sulfurospirillum</taxon>
    </lineage>
</organism>
<feature type="binding site" evidence="3">
    <location>
        <position position="221"/>
    </location>
    <ligand>
        <name>Mg(2+)</name>
        <dbReference type="ChEBI" id="CHEBI:18420"/>
        <label>2</label>
    </ligand>
</feature>
<evidence type="ECO:0000259" key="5">
    <source>
        <dbReference type="Pfam" id="PF02885"/>
    </source>
</evidence>
<dbReference type="SUPFAM" id="SSF47648">
    <property type="entry name" value="Nucleoside phosphorylase/phosphoribosyltransferase N-terminal domain"/>
    <property type="match status" value="1"/>
</dbReference>
<evidence type="ECO:0000256" key="1">
    <source>
        <dbReference type="ARBA" id="ARBA00022676"/>
    </source>
</evidence>
<keyword evidence="2 3" id="KW-0808">Transferase</keyword>
<feature type="binding site" evidence="3">
    <location>
        <position position="75"/>
    </location>
    <ligand>
        <name>5-phospho-alpha-D-ribose 1-diphosphate</name>
        <dbReference type="ChEBI" id="CHEBI:58017"/>
    </ligand>
</feature>
<dbReference type="EMBL" id="JAFHKK010000034">
    <property type="protein sequence ID" value="MBN2965359.1"/>
    <property type="molecule type" value="Genomic_DNA"/>
</dbReference>
<feature type="binding site" evidence="3">
    <location>
        <begin position="78"/>
        <end position="79"/>
    </location>
    <ligand>
        <name>5-phospho-alpha-D-ribose 1-diphosphate</name>
        <dbReference type="ChEBI" id="CHEBI:58017"/>
    </ligand>
</feature>
<feature type="binding site" evidence="3">
    <location>
        <position position="83"/>
    </location>
    <ligand>
        <name>5-phospho-alpha-D-ribose 1-diphosphate</name>
        <dbReference type="ChEBI" id="CHEBI:58017"/>
    </ligand>
</feature>
<comment type="subunit">
    <text evidence="3">Homodimer.</text>
</comment>